<dbReference type="EMBL" id="FNPZ01000007">
    <property type="protein sequence ID" value="SDZ52909.1"/>
    <property type="molecule type" value="Genomic_DNA"/>
</dbReference>
<protein>
    <recommendedName>
        <fullName evidence="3">DUF559 domain-containing protein</fullName>
    </recommendedName>
</protein>
<reference evidence="1 2" key="1">
    <citation type="submission" date="2016-10" db="EMBL/GenBank/DDBJ databases">
        <authorList>
            <person name="de Groot N.N."/>
        </authorList>
    </citation>
    <scope>NUCLEOTIDE SEQUENCE [LARGE SCALE GENOMIC DNA]</scope>
    <source>
        <strain evidence="1 2">CGMCC 4.3491</strain>
    </source>
</reference>
<dbReference type="Proteomes" id="UP000198891">
    <property type="component" value="Unassembled WGS sequence"/>
</dbReference>
<dbReference type="RefSeq" id="WP_092557934.1">
    <property type="nucleotide sequence ID" value="NZ_FNPZ01000007.1"/>
</dbReference>
<proteinExistence type="predicted"/>
<evidence type="ECO:0008006" key="3">
    <source>
        <dbReference type="Google" id="ProtNLM"/>
    </source>
</evidence>
<evidence type="ECO:0000313" key="1">
    <source>
        <dbReference type="EMBL" id="SDZ52909.1"/>
    </source>
</evidence>
<sequence>MRGRDLTTPFPGVRMVAEASIGGGDGASLLARCLAYSTRQSAGQVFSHATAARLWGVPLPAWLQSDPRLHVSTVDGANRPRLIGVVGHELTDPALRIVTRLGVRVLDPATVWLQLAARLPLDDLIAAADHLVLTPRRADLSDPRPYVALDRLSDRVRRFRGRGRRNALIAIGQARDGAESPRETLLRLSLIRHGLPEPALNLPLLDARGGRIGFGDHVYPEFRVVVEYDGEQHRTDSKQFLHDIERHEALVRADWLHLRETKETPRSGPRSTPWRTERALRVRGWRP</sequence>
<gene>
    <name evidence="1" type="ORF">SAMN05216554_4443</name>
</gene>
<keyword evidence="2" id="KW-1185">Reference proteome</keyword>
<name>A0A1H3TUF7_9MICO</name>
<dbReference type="STRING" id="381665.SAMN05216554_4443"/>
<dbReference type="AlphaFoldDB" id="A0A1H3TUF7"/>
<organism evidence="1 2">
    <name type="scientific">Herbiconiux ginsengi</name>
    <dbReference type="NCBI Taxonomy" id="381665"/>
    <lineage>
        <taxon>Bacteria</taxon>
        <taxon>Bacillati</taxon>
        <taxon>Actinomycetota</taxon>
        <taxon>Actinomycetes</taxon>
        <taxon>Micrococcales</taxon>
        <taxon>Microbacteriaceae</taxon>
        <taxon>Herbiconiux</taxon>
    </lineage>
</organism>
<dbReference type="OrthoDB" id="3173471at2"/>
<accession>A0A1H3TUF7</accession>
<evidence type="ECO:0000313" key="2">
    <source>
        <dbReference type="Proteomes" id="UP000198891"/>
    </source>
</evidence>